<dbReference type="GO" id="GO:0003676">
    <property type="term" value="F:nucleic acid binding"/>
    <property type="evidence" value="ECO:0007669"/>
    <property type="project" value="InterPro"/>
</dbReference>
<dbReference type="InterPro" id="IPR011856">
    <property type="entry name" value="tRNA_endonuc-like_dom_sf"/>
</dbReference>
<keyword evidence="7" id="KW-0540">Nuclease</keyword>
<dbReference type="InterPro" id="IPR006677">
    <property type="entry name" value="tRNA_intron_Endonuc_cat-like"/>
</dbReference>
<dbReference type="PANTHER" id="PTHR21227">
    <property type="entry name" value="TRNA-SPLICING ENDONUCLEASE SUBUNIT SEN2"/>
    <property type="match status" value="1"/>
</dbReference>
<dbReference type="GO" id="GO:0000379">
    <property type="term" value="P:tRNA-type intron splice site recognition and cleavage"/>
    <property type="evidence" value="ECO:0007669"/>
    <property type="project" value="TreeGrafter"/>
</dbReference>
<evidence type="ECO:0000259" key="5">
    <source>
        <dbReference type="PROSITE" id="PS50897"/>
    </source>
</evidence>
<comment type="similarity">
    <text evidence="1">Belongs to the tRNA-intron endonuclease family.</text>
</comment>
<evidence type="ECO:0000313" key="7">
    <source>
        <dbReference type="EMBL" id="WZN64652.1"/>
    </source>
</evidence>
<dbReference type="EMBL" id="HBHZ01010842">
    <property type="protein sequence ID" value="CAE0195268.1"/>
    <property type="molecule type" value="Transcribed_RNA"/>
</dbReference>
<dbReference type="EMBL" id="CP151510">
    <property type="protein sequence ID" value="WZN64652.1"/>
    <property type="molecule type" value="Genomic_DNA"/>
</dbReference>
<dbReference type="InterPro" id="IPR006595">
    <property type="entry name" value="CTLH_C"/>
</dbReference>
<dbReference type="GO" id="GO:0000214">
    <property type="term" value="C:tRNA-intron endonuclease complex"/>
    <property type="evidence" value="ECO:0007669"/>
    <property type="project" value="TreeGrafter"/>
</dbReference>
<dbReference type="InterPro" id="IPR036167">
    <property type="entry name" value="tRNA_intron_Endo_cat-like_sf"/>
</dbReference>
<name>A0A7S3CG15_9CHLO</name>
<keyword evidence="8" id="KW-1185">Reference proteome</keyword>
<dbReference type="PANTHER" id="PTHR21227:SF0">
    <property type="entry name" value="TRNA-SPLICING ENDONUCLEASE SUBUNIT SEN2"/>
    <property type="match status" value="1"/>
</dbReference>
<dbReference type="CDD" id="cd22363">
    <property type="entry name" value="tRNA-intron_lyase_C"/>
    <property type="match status" value="1"/>
</dbReference>
<dbReference type="Pfam" id="PF01974">
    <property type="entry name" value="tRNA_int_endo"/>
    <property type="match status" value="1"/>
</dbReference>
<dbReference type="AlphaFoldDB" id="A0A7S3CG15"/>
<proteinExistence type="inferred from homology"/>
<dbReference type="GO" id="GO:0005737">
    <property type="term" value="C:cytoplasm"/>
    <property type="evidence" value="ECO:0007669"/>
    <property type="project" value="TreeGrafter"/>
</dbReference>
<evidence type="ECO:0000313" key="8">
    <source>
        <dbReference type="Proteomes" id="UP001472866"/>
    </source>
</evidence>
<reference evidence="6" key="1">
    <citation type="submission" date="2021-01" db="EMBL/GenBank/DDBJ databases">
        <authorList>
            <person name="Corre E."/>
            <person name="Pelletier E."/>
            <person name="Niang G."/>
            <person name="Scheremetjew M."/>
            <person name="Finn R."/>
            <person name="Kale V."/>
            <person name="Holt S."/>
            <person name="Cochrane G."/>
            <person name="Meng A."/>
            <person name="Brown T."/>
            <person name="Cohen L."/>
        </authorList>
    </citation>
    <scope>NUCLEOTIDE SEQUENCE</scope>
    <source>
        <strain evidence="6">RCC1871</strain>
    </source>
</reference>
<protein>
    <recommendedName>
        <fullName evidence="2">tRNA-intron lyase</fullName>
        <ecNumber evidence="2">4.6.1.16</ecNumber>
    </recommendedName>
</protein>
<dbReference type="PROSITE" id="PS50897">
    <property type="entry name" value="CTLH"/>
    <property type="match status" value="1"/>
</dbReference>
<dbReference type="SUPFAM" id="SSF53032">
    <property type="entry name" value="tRNA-intron endonuclease catalytic domain-like"/>
    <property type="match status" value="1"/>
</dbReference>
<keyword evidence="7" id="KW-0378">Hydrolase</keyword>
<dbReference type="NCBIfam" id="TIGR00324">
    <property type="entry name" value="endA"/>
    <property type="match status" value="1"/>
</dbReference>
<organism evidence="6">
    <name type="scientific">Chloropicon roscoffensis</name>
    <dbReference type="NCBI Taxonomy" id="1461544"/>
    <lineage>
        <taxon>Eukaryota</taxon>
        <taxon>Viridiplantae</taxon>
        <taxon>Chlorophyta</taxon>
        <taxon>Chloropicophyceae</taxon>
        <taxon>Chloropicales</taxon>
        <taxon>Chloropicaceae</taxon>
        <taxon>Chloropicon</taxon>
    </lineage>
</organism>
<sequence>MGRRGGSGQGQGGQGQGVQQVKGKRRRRKRVDFETPLESLQNLMEALRSERGGRGALGLLRGTAAWVRVGNKTSFCLGRCCVGRFMPSWDSALQEAVDRIDPLVPTPNEDDEDVHWYRLSLEEAFFLLHCLRCLELRDLGSTQECPALSSRDCWSRFLRLQPTFLKTYVCYQHFRAEGYIVKSGIYYGCTHVLYKSHPTVNHSEYCVLAILQDRDKVADKVDADDVAKEEDFVPYEDLQSLVRVSVNVKKKLVLLYVFCPPAGEGPDQLDVDVLQSVEVDEFVVSRWLPGSAPEG</sequence>
<dbReference type="InterPro" id="IPR006676">
    <property type="entry name" value="tRNA_splic"/>
</dbReference>
<evidence type="ECO:0000256" key="2">
    <source>
        <dbReference type="ARBA" id="ARBA00012573"/>
    </source>
</evidence>
<evidence type="ECO:0000256" key="3">
    <source>
        <dbReference type="ARBA" id="ARBA00034031"/>
    </source>
</evidence>
<dbReference type="EC" id="4.6.1.16" evidence="2"/>
<gene>
    <name evidence="6" type="ORF">CROS1456_LOCUS8365</name>
    <name evidence="7" type="ORF">HKI87_10g62090</name>
</gene>
<evidence type="ECO:0000313" key="6">
    <source>
        <dbReference type="EMBL" id="CAE0195268.1"/>
    </source>
</evidence>
<evidence type="ECO:0000256" key="1">
    <source>
        <dbReference type="ARBA" id="ARBA00008078"/>
    </source>
</evidence>
<dbReference type="Proteomes" id="UP001472866">
    <property type="component" value="Chromosome 10"/>
</dbReference>
<reference evidence="7 8" key="2">
    <citation type="submission" date="2024-03" db="EMBL/GenBank/DDBJ databases">
        <title>Complete genome sequence of the green alga Chloropicon roscoffensis RCC1871.</title>
        <authorList>
            <person name="Lemieux C."/>
            <person name="Pombert J.-F."/>
            <person name="Otis C."/>
            <person name="Turmel M."/>
        </authorList>
    </citation>
    <scope>NUCLEOTIDE SEQUENCE [LARGE SCALE GENOMIC DNA]</scope>
    <source>
        <strain evidence="7 8">RCC1871</strain>
    </source>
</reference>
<feature type="compositionally biased region" description="Gly residues" evidence="4">
    <location>
        <begin position="1"/>
        <end position="16"/>
    </location>
</feature>
<accession>A0A7S3CG15</accession>
<feature type="domain" description="CTLH" evidence="5">
    <location>
        <begin position="89"/>
        <end position="144"/>
    </location>
</feature>
<keyword evidence="7" id="KW-0255">Endonuclease</keyword>
<evidence type="ECO:0000256" key="4">
    <source>
        <dbReference type="SAM" id="MobiDB-lite"/>
    </source>
</evidence>
<dbReference type="Gene3D" id="3.40.1350.10">
    <property type="match status" value="1"/>
</dbReference>
<dbReference type="GO" id="GO:0000213">
    <property type="term" value="F:tRNA-intron lyase activity"/>
    <property type="evidence" value="ECO:0007669"/>
    <property type="project" value="UniProtKB-EC"/>
</dbReference>
<comment type="catalytic activity">
    <reaction evidence="3">
        <text>pretRNA = a 3'-half-tRNA molecule with a 5'-OH end + a 5'-half-tRNA molecule with a 2',3'-cyclic phosphate end + an intron with a 2',3'-cyclic phosphate and a 5'-hydroxyl terminus.</text>
        <dbReference type="EC" id="4.6.1.16"/>
    </reaction>
</comment>
<feature type="region of interest" description="Disordered" evidence="4">
    <location>
        <begin position="1"/>
        <end position="29"/>
    </location>
</feature>